<comment type="similarity">
    <text evidence="3">Belongs to the transketolase family. DXPS subfamily.</text>
</comment>
<evidence type="ECO:0000256" key="6">
    <source>
        <dbReference type="ARBA" id="ARBA00022679"/>
    </source>
</evidence>
<dbReference type="Gene3D" id="3.40.50.920">
    <property type="match status" value="1"/>
</dbReference>
<evidence type="ECO:0000256" key="10">
    <source>
        <dbReference type="ARBA" id="ARBA00023052"/>
    </source>
</evidence>
<organism evidence="13 14">
    <name type="scientific">Ktedonobacter robiniae</name>
    <dbReference type="NCBI Taxonomy" id="2778365"/>
    <lineage>
        <taxon>Bacteria</taxon>
        <taxon>Bacillati</taxon>
        <taxon>Chloroflexota</taxon>
        <taxon>Ktedonobacteria</taxon>
        <taxon>Ktedonobacterales</taxon>
        <taxon>Ktedonobacteraceae</taxon>
        <taxon>Ktedonobacter</taxon>
    </lineage>
</organism>
<dbReference type="Pfam" id="PF13292">
    <property type="entry name" value="DXP_synthase_N"/>
    <property type="match status" value="1"/>
</dbReference>
<sequence>MQTTLSDQSLRQMAKDTIEHLPAIGEIASRTETSVKHFIIHNKDHSIFEQLGFKFFGPFDGHNIPLMLNAFENIKHVAGPVVVQIVTRKGNGWYAAESNATKWHGPGAYDYKTSEIKKNAGNPPTYIQIFARTLTMIAEKDSSIVGITAAIADGTGLEMMRQRFPKRYFDVGIAEQHAVIFAGGMAATGIIPVVAIYSTFMQRAIDQIFHDICAQNLHVVFALDRAGIVGEDRHTQHGVFDIAFMCMLPNMKIMVPKNEEELQRMLYTAIYMDGPVAVRYPRGKALGIQLSPEPQMLEIGKAELLSPTSIEEAEHADCTLLAYGAMVTQAAIAAKELAQEGIKVAVVNYSSN</sequence>
<dbReference type="SUPFAM" id="SSF52518">
    <property type="entry name" value="Thiamin diphosphate-binding fold (THDP-binding)"/>
    <property type="match status" value="2"/>
</dbReference>
<protein>
    <recommendedName>
        <fullName evidence="5">1-deoxy-D-xylulose-5-phosphate synthase</fullName>
        <ecNumber evidence="5">2.2.1.7</ecNumber>
    </recommendedName>
</protein>
<evidence type="ECO:0000256" key="3">
    <source>
        <dbReference type="ARBA" id="ARBA00011081"/>
    </source>
</evidence>
<comment type="pathway">
    <text evidence="2">Metabolic intermediate biosynthesis; 1-deoxy-D-xylulose 5-phosphate biosynthesis; 1-deoxy-D-xylulose 5-phosphate from D-glyceraldehyde 3-phosphate and pyruvate: step 1/1.</text>
</comment>
<dbReference type="RefSeq" id="WP_201374172.1">
    <property type="nucleotide sequence ID" value="NZ_BNJG01000002.1"/>
</dbReference>
<keyword evidence="8" id="KW-0460">Magnesium</keyword>
<dbReference type="PANTHER" id="PTHR43322:SF5">
    <property type="entry name" value="1-DEOXY-D-XYLULOSE-5-PHOSPHATE SYNTHASE, CHLOROPLASTIC"/>
    <property type="match status" value="1"/>
</dbReference>
<evidence type="ECO:0000256" key="4">
    <source>
        <dbReference type="ARBA" id="ARBA00011738"/>
    </source>
</evidence>
<dbReference type="InterPro" id="IPR005477">
    <property type="entry name" value="Dxylulose-5-P_synthase"/>
</dbReference>
<keyword evidence="10" id="KW-0786">Thiamine pyrophosphate</keyword>
<evidence type="ECO:0000259" key="12">
    <source>
        <dbReference type="SMART" id="SM00861"/>
    </source>
</evidence>
<keyword evidence="9" id="KW-0784">Thiamine biosynthesis</keyword>
<dbReference type="InterPro" id="IPR009014">
    <property type="entry name" value="Transketo_C/PFOR_II"/>
</dbReference>
<keyword evidence="6" id="KW-0808">Transferase</keyword>
<evidence type="ECO:0000256" key="2">
    <source>
        <dbReference type="ARBA" id="ARBA00004980"/>
    </source>
</evidence>
<name>A0ABQ3UYL3_9CHLR</name>
<keyword evidence="14" id="KW-1185">Reference proteome</keyword>
<evidence type="ECO:0000256" key="1">
    <source>
        <dbReference type="ARBA" id="ARBA00001946"/>
    </source>
</evidence>
<evidence type="ECO:0000256" key="5">
    <source>
        <dbReference type="ARBA" id="ARBA00013150"/>
    </source>
</evidence>
<comment type="cofactor">
    <cofactor evidence="1">
        <name>Mg(2+)</name>
        <dbReference type="ChEBI" id="CHEBI:18420"/>
    </cofactor>
</comment>
<comment type="caution">
    <text evidence="13">The sequence shown here is derived from an EMBL/GenBank/DDBJ whole genome shotgun (WGS) entry which is preliminary data.</text>
</comment>
<dbReference type="Pfam" id="PF02780">
    <property type="entry name" value="Transketolase_C"/>
    <property type="match status" value="1"/>
</dbReference>
<comment type="subunit">
    <text evidence="4">Homodimer.</text>
</comment>
<dbReference type="CDD" id="cd07033">
    <property type="entry name" value="TPP_PYR_DXS_TK_like"/>
    <property type="match status" value="1"/>
</dbReference>
<dbReference type="Gene3D" id="3.40.50.970">
    <property type="match status" value="2"/>
</dbReference>
<evidence type="ECO:0000256" key="8">
    <source>
        <dbReference type="ARBA" id="ARBA00022842"/>
    </source>
</evidence>
<dbReference type="EC" id="2.2.1.7" evidence="5"/>
<dbReference type="InterPro" id="IPR005475">
    <property type="entry name" value="Transketolase-like_Pyr-bd"/>
</dbReference>
<evidence type="ECO:0000256" key="11">
    <source>
        <dbReference type="ARBA" id="ARBA00023229"/>
    </source>
</evidence>
<keyword evidence="7" id="KW-0479">Metal-binding</keyword>
<accession>A0ABQ3UYL3</accession>
<dbReference type="InterPro" id="IPR029061">
    <property type="entry name" value="THDP-binding"/>
</dbReference>
<reference evidence="13 14" key="1">
    <citation type="journal article" date="2021" name="Int. J. Syst. Evol. Microbiol.">
        <title>Reticulibacter mediterranei gen. nov., sp. nov., within the new family Reticulibacteraceae fam. nov., and Ktedonospora formicarum gen. nov., sp. nov., Ktedonobacter robiniae sp. nov., Dictyobacter formicarum sp. nov. and Dictyobacter arantiisoli sp. nov., belonging to the class Ktedonobacteria.</title>
        <authorList>
            <person name="Yabe S."/>
            <person name="Zheng Y."/>
            <person name="Wang C.M."/>
            <person name="Sakai Y."/>
            <person name="Abe K."/>
            <person name="Yokota A."/>
            <person name="Donadio S."/>
            <person name="Cavaletti L."/>
            <person name="Monciardini P."/>
        </authorList>
    </citation>
    <scope>NUCLEOTIDE SEQUENCE [LARGE SCALE GENOMIC DNA]</scope>
    <source>
        <strain evidence="13 14">SOSP1-30</strain>
    </source>
</reference>
<dbReference type="Pfam" id="PF02779">
    <property type="entry name" value="Transket_pyr"/>
    <property type="match status" value="1"/>
</dbReference>
<dbReference type="SMART" id="SM00861">
    <property type="entry name" value="Transket_pyr"/>
    <property type="match status" value="1"/>
</dbReference>
<dbReference type="Proteomes" id="UP000654345">
    <property type="component" value="Unassembled WGS sequence"/>
</dbReference>
<gene>
    <name evidence="13" type="ORF">KSB_63580</name>
</gene>
<keyword evidence="11" id="KW-0414">Isoprene biosynthesis</keyword>
<evidence type="ECO:0000256" key="9">
    <source>
        <dbReference type="ARBA" id="ARBA00022977"/>
    </source>
</evidence>
<feature type="domain" description="Transketolase-like pyrimidine-binding" evidence="12">
    <location>
        <begin position="124"/>
        <end position="288"/>
    </location>
</feature>
<evidence type="ECO:0000313" key="13">
    <source>
        <dbReference type="EMBL" id="GHO57883.1"/>
    </source>
</evidence>
<dbReference type="PANTHER" id="PTHR43322">
    <property type="entry name" value="1-D-DEOXYXYLULOSE 5-PHOSPHATE SYNTHASE-RELATED"/>
    <property type="match status" value="1"/>
</dbReference>
<dbReference type="InterPro" id="IPR033248">
    <property type="entry name" value="Transketolase_C"/>
</dbReference>
<evidence type="ECO:0000256" key="7">
    <source>
        <dbReference type="ARBA" id="ARBA00022723"/>
    </source>
</evidence>
<dbReference type="SUPFAM" id="SSF52922">
    <property type="entry name" value="TK C-terminal domain-like"/>
    <property type="match status" value="1"/>
</dbReference>
<proteinExistence type="inferred from homology"/>
<dbReference type="EMBL" id="BNJG01000002">
    <property type="protein sequence ID" value="GHO57883.1"/>
    <property type="molecule type" value="Genomic_DNA"/>
</dbReference>
<evidence type="ECO:0000313" key="14">
    <source>
        <dbReference type="Proteomes" id="UP000654345"/>
    </source>
</evidence>